<reference evidence="1" key="1">
    <citation type="submission" date="2014-09" db="EMBL/GenBank/DDBJ databases">
        <authorList>
            <person name="Magalhaes I.L.F."/>
            <person name="Oliveira U."/>
            <person name="Santos F.R."/>
            <person name="Vidigal T.H.D.A."/>
            <person name="Brescovit A.D."/>
            <person name="Santos A.J."/>
        </authorList>
    </citation>
    <scope>NUCLEOTIDE SEQUENCE</scope>
    <source>
        <tissue evidence="1">Shoot tissue taken approximately 20 cm above the soil surface</tissue>
    </source>
</reference>
<reference evidence="1" key="2">
    <citation type="journal article" date="2015" name="Data Brief">
        <title>Shoot transcriptome of the giant reed, Arundo donax.</title>
        <authorList>
            <person name="Barrero R.A."/>
            <person name="Guerrero F.D."/>
            <person name="Moolhuijzen P."/>
            <person name="Goolsby J.A."/>
            <person name="Tidwell J."/>
            <person name="Bellgard S.E."/>
            <person name="Bellgard M.I."/>
        </authorList>
    </citation>
    <scope>NUCLEOTIDE SEQUENCE</scope>
    <source>
        <tissue evidence="1">Shoot tissue taken approximately 20 cm above the soil surface</tissue>
    </source>
</reference>
<name>A0A0A9PSP8_ARUDO</name>
<dbReference type="EMBL" id="GBRH01281614">
    <property type="protein sequence ID" value="JAD16281.1"/>
    <property type="molecule type" value="Transcribed_RNA"/>
</dbReference>
<dbReference type="AlphaFoldDB" id="A0A0A9PSP8"/>
<sequence>MWVPPVELNKHSLHRWFDYRTTTGTAQM</sequence>
<evidence type="ECO:0000313" key="1">
    <source>
        <dbReference type="EMBL" id="JAD16281.1"/>
    </source>
</evidence>
<accession>A0A0A9PSP8</accession>
<organism evidence="1">
    <name type="scientific">Arundo donax</name>
    <name type="common">Giant reed</name>
    <name type="synonym">Donax arundinaceus</name>
    <dbReference type="NCBI Taxonomy" id="35708"/>
    <lineage>
        <taxon>Eukaryota</taxon>
        <taxon>Viridiplantae</taxon>
        <taxon>Streptophyta</taxon>
        <taxon>Embryophyta</taxon>
        <taxon>Tracheophyta</taxon>
        <taxon>Spermatophyta</taxon>
        <taxon>Magnoliopsida</taxon>
        <taxon>Liliopsida</taxon>
        <taxon>Poales</taxon>
        <taxon>Poaceae</taxon>
        <taxon>PACMAD clade</taxon>
        <taxon>Arundinoideae</taxon>
        <taxon>Arundineae</taxon>
        <taxon>Arundo</taxon>
    </lineage>
</organism>
<protein>
    <submittedName>
        <fullName evidence="1">Uncharacterized protein</fullName>
    </submittedName>
</protein>
<proteinExistence type="predicted"/>